<dbReference type="GO" id="GO:0003700">
    <property type="term" value="F:DNA-binding transcription factor activity"/>
    <property type="evidence" value="ECO:0007669"/>
    <property type="project" value="InterPro"/>
</dbReference>
<proteinExistence type="predicted"/>
<evidence type="ECO:0000256" key="2">
    <source>
        <dbReference type="ARBA" id="ARBA00023125"/>
    </source>
</evidence>
<evidence type="ECO:0000313" key="5">
    <source>
        <dbReference type="EMBL" id="XBW06993.1"/>
    </source>
</evidence>
<keyword evidence="5" id="KW-0614">Plasmid</keyword>
<dbReference type="PANTHER" id="PTHR33154">
    <property type="entry name" value="TRANSCRIPTIONAL REGULATOR, ARSR FAMILY"/>
    <property type="match status" value="1"/>
</dbReference>
<sequence length="116" mass="12908">MRHVPRLSKPPKMPEEVLAIIDAIGNSARTEILRHLSVRPMNAMELAEAVGIDHSRVLRHLAVLEDLELVSADHPRGARRGIGRVVMWETNQTRVNEVANTWKAYATGQGSAPEDK</sequence>
<dbReference type="InterPro" id="IPR011991">
    <property type="entry name" value="ArsR-like_HTH"/>
</dbReference>
<keyword evidence="1" id="KW-0805">Transcription regulation</keyword>
<protein>
    <submittedName>
        <fullName evidence="5">Winged helix-turn-helix domain-containing protein</fullName>
    </submittedName>
</protein>
<dbReference type="InterPro" id="IPR036388">
    <property type="entry name" value="WH-like_DNA-bd_sf"/>
</dbReference>
<dbReference type="SUPFAM" id="SSF46785">
    <property type="entry name" value="Winged helix' DNA-binding domain"/>
    <property type="match status" value="1"/>
</dbReference>
<feature type="domain" description="HTH arsR-type" evidence="4">
    <location>
        <begin position="19"/>
        <end position="107"/>
    </location>
</feature>
<dbReference type="InterPro" id="IPR036390">
    <property type="entry name" value="WH_DNA-bd_sf"/>
</dbReference>
<dbReference type="SMART" id="SM00418">
    <property type="entry name" value="HTH_ARSR"/>
    <property type="match status" value="1"/>
</dbReference>
<dbReference type="InterPro" id="IPR001845">
    <property type="entry name" value="HTH_ArsR_DNA-bd_dom"/>
</dbReference>
<keyword evidence="2" id="KW-0238">DNA-binding</keyword>
<evidence type="ECO:0000259" key="4">
    <source>
        <dbReference type="SMART" id="SM00418"/>
    </source>
</evidence>
<dbReference type="Pfam" id="PF01022">
    <property type="entry name" value="HTH_5"/>
    <property type="match status" value="1"/>
</dbReference>
<dbReference type="GO" id="GO:0003677">
    <property type="term" value="F:DNA binding"/>
    <property type="evidence" value="ECO:0007669"/>
    <property type="project" value="UniProtKB-KW"/>
</dbReference>
<gene>
    <name evidence="5" type="ORF">RBB84_25125</name>
</gene>
<dbReference type="InterPro" id="IPR051081">
    <property type="entry name" value="HTH_MetalResp_TranReg"/>
</dbReference>
<dbReference type="CDD" id="cd00090">
    <property type="entry name" value="HTH_ARSR"/>
    <property type="match status" value="1"/>
</dbReference>
<reference evidence="5" key="1">
    <citation type="submission" date="2023-08" db="EMBL/GenBank/DDBJ databases">
        <title>The novel hydrolase IpcH responsible for the initial isoprocarb degradation step in Rhodococcus sp. D-6.</title>
        <authorList>
            <person name="Zhu Q."/>
        </authorList>
    </citation>
    <scope>NUCLEOTIDE SEQUENCE</scope>
    <source>
        <strain evidence="5">D-6</strain>
        <plasmid evidence="5">p2-D-6</plasmid>
    </source>
</reference>
<keyword evidence="3" id="KW-0804">Transcription</keyword>
<accession>A0AAU7V426</accession>
<evidence type="ECO:0000256" key="3">
    <source>
        <dbReference type="ARBA" id="ARBA00023163"/>
    </source>
</evidence>
<name>A0AAU7V426_9NOCA</name>
<organism evidence="5">
    <name type="scientific">Rhodococcus sp. D-6</name>
    <dbReference type="NCBI Taxonomy" id="1387842"/>
    <lineage>
        <taxon>Bacteria</taxon>
        <taxon>Bacillati</taxon>
        <taxon>Actinomycetota</taxon>
        <taxon>Actinomycetes</taxon>
        <taxon>Mycobacteriales</taxon>
        <taxon>Nocardiaceae</taxon>
        <taxon>Rhodococcus</taxon>
    </lineage>
</organism>
<dbReference type="PANTHER" id="PTHR33154:SF33">
    <property type="entry name" value="TRANSCRIPTIONAL REPRESSOR SDPR"/>
    <property type="match status" value="1"/>
</dbReference>
<evidence type="ECO:0000256" key="1">
    <source>
        <dbReference type="ARBA" id="ARBA00023015"/>
    </source>
</evidence>
<dbReference type="EMBL" id="CP132972">
    <property type="protein sequence ID" value="XBW06993.1"/>
    <property type="molecule type" value="Genomic_DNA"/>
</dbReference>
<dbReference type="Gene3D" id="1.10.10.10">
    <property type="entry name" value="Winged helix-like DNA-binding domain superfamily/Winged helix DNA-binding domain"/>
    <property type="match status" value="1"/>
</dbReference>
<dbReference type="AlphaFoldDB" id="A0AAU7V426"/>
<geneLocation type="plasmid" evidence="5">
    <name>p2-D-6</name>
</geneLocation>
<dbReference type="RefSeq" id="WP_350247764.1">
    <property type="nucleotide sequence ID" value="NZ_CP132972.1"/>
</dbReference>
<dbReference type="KEGG" id="rhox:RBB84_25125"/>